<gene>
    <name evidence="2" type="ORF">GCM10011578_002480</name>
</gene>
<name>A0A917X7W0_9ACTN</name>
<evidence type="ECO:0000256" key="1">
    <source>
        <dbReference type="SAM" id="MobiDB-lite"/>
    </source>
</evidence>
<feature type="compositionally biased region" description="Basic and acidic residues" evidence="1">
    <location>
        <begin position="75"/>
        <end position="91"/>
    </location>
</feature>
<protein>
    <submittedName>
        <fullName evidence="2">Uncharacterized protein</fullName>
    </submittedName>
</protein>
<comment type="caution">
    <text evidence="2">The sequence shown here is derived from an EMBL/GenBank/DDBJ whole genome shotgun (WGS) entry which is preliminary data.</text>
</comment>
<dbReference type="EMBL" id="BMML01000001">
    <property type="protein sequence ID" value="GGM87043.1"/>
    <property type="molecule type" value="Genomic_DNA"/>
</dbReference>
<dbReference type="AlphaFoldDB" id="A0A917X7W0"/>
<accession>A0A917X7W0</accession>
<sequence length="91" mass="10170">MSLDEHVADAETAQEEGHGQAHEGAAHHEDGDLVIGSLLHRALQRRVLVRQVRRNVHAPSGPLPEGFRVLNHPPGSRESRASEDRHRIKKR</sequence>
<proteinExistence type="predicted"/>
<organism evidence="2 3">
    <name type="scientific">Streptomyces fuscichromogenes</name>
    <dbReference type="NCBI Taxonomy" id="1324013"/>
    <lineage>
        <taxon>Bacteria</taxon>
        <taxon>Bacillati</taxon>
        <taxon>Actinomycetota</taxon>
        <taxon>Actinomycetes</taxon>
        <taxon>Kitasatosporales</taxon>
        <taxon>Streptomycetaceae</taxon>
        <taxon>Streptomyces</taxon>
    </lineage>
</organism>
<evidence type="ECO:0000313" key="3">
    <source>
        <dbReference type="Proteomes" id="UP000653411"/>
    </source>
</evidence>
<reference evidence="2" key="1">
    <citation type="journal article" date="2014" name="Int. J. Syst. Evol. Microbiol.">
        <title>Complete genome sequence of Corynebacterium casei LMG S-19264T (=DSM 44701T), isolated from a smear-ripened cheese.</title>
        <authorList>
            <consortium name="US DOE Joint Genome Institute (JGI-PGF)"/>
            <person name="Walter F."/>
            <person name="Albersmeier A."/>
            <person name="Kalinowski J."/>
            <person name="Ruckert C."/>
        </authorList>
    </citation>
    <scope>NUCLEOTIDE SEQUENCE</scope>
    <source>
        <strain evidence="2">CGMCC 4.7110</strain>
    </source>
</reference>
<evidence type="ECO:0000313" key="2">
    <source>
        <dbReference type="EMBL" id="GGM87043.1"/>
    </source>
</evidence>
<reference evidence="2" key="2">
    <citation type="submission" date="2020-09" db="EMBL/GenBank/DDBJ databases">
        <authorList>
            <person name="Sun Q."/>
            <person name="Zhou Y."/>
        </authorList>
    </citation>
    <scope>NUCLEOTIDE SEQUENCE</scope>
    <source>
        <strain evidence="2">CGMCC 4.7110</strain>
    </source>
</reference>
<keyword evidence="3" id="KW-1185">Reference proteome</keyword>
<feature type="region of interest" description="Disordered" evidence="1">
    <location>
        <begin position="1"/>
        <end position="29"/>
    </location>
</feature>
<feature type="region of interest" description="Disordered" evidence="1">
    <location>
        <begin position="54"/>
        <end position="91"/>
    </location>
</feature>
<dbReference type="Proteomes" id="UP000653411">
    <property type="component" value="Unassembled WGS sequence"/>
</dbReference>